<reference evidence="1" key="2">
    <citation type="journal article" date="2015" name="Fish Shellfish Immunol.">
        <title>Early steps in the European eel (Anguilla anguilla)-Vibrio vulnificus interaction in the gills: Role of the RtxA13 toxin.</title>
        <authorList>
            <person name="Callol A."/>
            <person name="Pajuelo D."/>
            <person name="Ebbesson L."/>
            <person name="Teles M."/>
            <person name="MacKenzie S."/>
            <person name="Amaro C."/>
        </authorList>
    </citation>
    <scope>NUCLEOTIDE SEQUENCE</scope>
</reference>
<proteinExistence type="predicted"/>
<sequence>MNMHWCVSADGESIQTSSFQGLSNCGSLMCLQYYNDTSTTYSYVLK</sequence>
<dbReference type="AlphaFoldDB" id="A0A0E9QJH1"/>
<dbReference type="EMBL" id="GBXM01091663">
    <property type="protein sequence ID" value="JAH16914.1"/>
    <property type="molecule type" value="Transcribed_RNA"/>
</dbReference>
<evidence type="ECO:0000313" key="1">
    <source>
        <dbReference type="EMBL" id="JAH16914.1"/>
    </source>
</evidence>
<protein>
    <submittedName>
        <fullName evidence="1">Uncharacterized protein</fullName>
    </submittedName>
</protein>
<organism evidence="1">
    <name type="scientific">Anguilla anguilla</name>
    <name type="common">European freshwater eel</name>
    <name type="synonym">Muraena anguilla</name>
    <dbReference type="NCBI Taxonomy" id="7936"/>
    <lineage>
        <taxon>Eukaryota</taxon>
        <taxon>Metazoa</taxon>
        <taxon>Chordata</taxon>
        <taxon>Craniata</taxon>
        <taxon>Vertebrata</taxon>
        <taxon>Euteleostomi</taxon>
        <taxon>Actinopterygii</taxon>
        <taxon>Neopterygii</taxon>
        <taxon>Teleostei</taxon>
        <taxon>Anguilliformes</taxon>
        <taxon>Anguillidae</taxon>
        <taxon>Anguilla</taxon>
    </lineage>
</organism>
<reference evidence="1" key="1">
    <citation type="submission" date="2014-11" db="EMBL/GenBank/DDBJ databases">
        <authorList>
            <person name="Amaro Gonzalez C."/>
        </authorList>
    </citation>
    <scope>NUCLEOTIDE SEQUENCE</scope>
</reference>
<name>A0A0E9QJH1_ANGAN</name>
<accession>A0A0E9QJH1</accession>